<keyword evidence="3" id="KW-1185">Reference proteome</keyword>
<dbReference type="HOGENOM" id="CLU_838562_0_0_9"/>
<evidence type="ECO:0000313" key="3">
    <source>
        <dbReference type="Proteomes" id="UP000001877"/>
    </source>
</evidence>
<evidence type="ECO:0000313" key="1">
    <source>
        <dbReference type="EMBL" id="BAH43918.1"/>
    </source>
</evidence>
<reference evidence="2 3" key="1">
    <citation type="submission" date="2005-03" db="EMBL/GenBank/DDBJ databases">
        <title>Brevibacillus brevis strain 47, complete genome.</title>
        <authorList>
            <person name="Hosoyama A."/>
            <person name="Yamada R."/>
            <person name="Hongo Y."/>
            <person name="Terui Y."/>
            <person name="Ankai A."/>
            <person name="Masuyama W."/>
            <person name="Sekiguchi M."/>
            <person name="Takeda T."/>
            <person name="Asano K."/>
            <person name="Ohji S."/>
            <person name="Ichikawa N."/>
            <person name="Narita S."/>
            <person name="Aoki N."/>
            <person name="Miura H."/>
            <person name="Matsushita S."/>
            <person name="Sekigawa T."/>
            <person name="Yamagata H."/>
            <person name="Yoshikawa H."/>
            <person name="Udaka S."/>
            <person name="Tanikawa S."/>
            <person name="Fujita N."/>
        </authorList>
    </citation>
    <scope>NUCLEOTIDE SEQUENCE [LARGE SCALE GENOMIC DNA]</scope>
    <source>
        <strain evidence="3">47 / JCM 6285 / NBRC 100599</strain>
        <strain evidence="2">NBRC 100599</strain>
    </source>
</reference>
<sequence length="331" mass="37394">MSSFENIPDTLIRSYAQLHSVKTRGREIEDILKDCVEKGQGDQLLHLEKQFQFAGSPTGLTLCKPDSNFPDKSKSAEDFIKVLINEKHVSKENIGHEWQPELRQGIQICSVVQEGSDVFIKFVEGKRTTHKYNYGKRPALYAHFTSIVIHFGEQVIEVRCAHTYRKTYVEIAMKLLGFAEPYKWHSWTTVTKEEAKLISAILSADLVSTEINLPSTVGSIRFTADRSQKGVNLRNDETYRKIVAAIKELDIPTDDTNDESCEFVYTDPTTSIKMPVSFEINIRQGGFKFLKSVTEGIITTVIEAFIHVCFTMKQTTINEAATGEATVVNNE</sequence>
<gene>
    <name evidence="1" type="ordered locus">BBR47_29410</name>
    <name evidence="2" type="ordered locus">BBR47_53530</name>
</gene>
<dbReference type="RefSeq" id="WP_015891237.1">
    <property type="nucleotide sequence ID" value="NC_012491.1"/>
</dbReference>
<dbReference type="STRING" id="358681.BBR47_29410"/>
<dbReference type="Proteomes" id="UP000001877">
    <property type="component" value="Chromosome"/>
</dbReference>
<organism evidence="2 3">
    <name type="scientific">Brevibacillus brevis (strain 47 / JCM 6285 / NBRC 100599)</name>
    <dbReference type="NCBI Taxonomy" id="358681"/>
    <lineage>
        <taxon>Bacteria</taxon>
        <taxon>Bacillati</taxon>
        <taxon>Bacillota</taxon>
        <taxon>Bacilli</taxon>
        <taxon>Bacillales</taxon>
        <taxon>Paenibacillaceae</taxon>
        <taxon>Brevibacillus</taxon>
    </lineage>
</organism>
<dbReference type="KEGG" id="bbe:BBR47_29410"/>
<name>C0Z6Y1_BREBN</name>
<accession>C0Z6Y1</accession>
<proteinExistence type="predicted"/>
<dbReference type="EMBL" id="AP008955">
    <property type="protein sequence ID" value="BAH46330.1"/>
    <property type="molecule type" value="Genomic_DNA"/>
</dbReference>
<protein>
    <submittedName>
        <fullName evidence="2">Uncharacterized protein</fullName>
    </submittedName>
</protein>
<dbReference type="AlphaFoldDB" id="C0Z6Y1"/>
<dbReference type="EMBL" id="AP008955">
    <property type="protein sequence ID" value="BAH43918.1"/>
    <property type="molecule type" value="Genomic_DNA"/>
</dbReference>
<evidence type="ECO:0000313" key="2">
    <source>
        <dbReference type="EMBL" id="BAH46330.1"/>
    </source>
</evidence>
<dbReference type="KEGG" id="bbe:BBR47_53530"/>
<dbReference type="eggNOG" id="ENOG5033R24">
    <property type="taxonomic scope" value="Bacteria"/>
</dbReference>